<evidence type="ECO:0000313" key="1">
    <source>
        <dbReference type="Proteomes" id="UP000887563"/>
    </source>
</evidence>
<dbReference type="AlphaFoldDB" id="A0A914M5U0"/>
<reference evidence="2" key="1">
    <citation type="submission" date="2022-11" db="UniProtKB">
        <authorList>
            <consortium name="WormBaseParasite"/>
        </authorList>
    </citation>
    <scope>IDENTIFICATION</scope>
</reference>
<keyword evidence="1" id="KW-1185">Reference proteome</keyword>
<dbReference type="Proteomes" id="UP000887563">
    <property type="component" value="Unplaced"/>
</dbReference>
<sequence>MDKDIMDKVSMQQGIMAKVSTNTDNLVRAIVDKAVVYVVVGMEVMELVQAIEVLTRLRGCDKHIR</sequence>
<proteinExistence type="predicted"/>
<evidence type="ECO:0000313" key="2">
    <source>
        <dbReference type="WBParaSite" id="Minc3s01236g21964"/>
    </source>
</evidence>
<organism evidence="1 2">
    <name type="scientific">Meloidogyne incognita</name>
    <name type="common">Southern root-knot nematode worm</name>
    <name type="synonym">Oxyuris incognita</name>
    <dbReference type="NCBI Taxonomy" id="6306"/>
    <lineage>
        <taxon>Eukaryota</taxon>
        <taxon>Metazoa</taxon>
        <taxon>Ecdysozoa</taxon>
        <taxon>Nematoda</taxon>
        <taxon>Chromadorea</taxon>
        <taxon>Rhabditida</taxon>
        <taxon>Tylenchina</taxon>
        <taxon>Tylenchomorpha</taxon>
        <taxon>Tylenchoidea</taxon>
        <taxon>Meloidogynidae</taxon>
        <taxon>Meloidogyninae</taxon>
        <taxon>Meloidogyne</taxon>
        <taxon>Meloidogyne incognita group</taxon>
    </lineage>
</organism>
<name>A0A914M5U0_MELIC</name>
<dbReference type="WBParaSite" id="Minc3s01236g21964">
    <property type="protein sequence ID" value="Minc3s01236g21964"/>
    <property type="gene ID" value="Minc3s01236g21964"/>
</dbReference>
<accession>A0A914M5U0</accession>
<protein>
    <submittedName>
        <fullName evidence="2">Uncharacterized protein</fullName>
    </submittedName>
</protein>